<dbReference type="EMBL" id="DQID01000157">
    <property type="protein sequence ID" value="HCT14310.1"/>
    <property type="molecule type" value="Genomic_DNA"/>
</dbReference>
<evidence type="ECO:0000313" key="1">
    <source>
        <dbReference type="EMBL" id="HCT14310.1"/>
    </source>
</evidence>
<dbReference type="STRING" id="863239.GCA_000213935_00054"/>
<accession>A0A3D4T0N3</accession>
<evidence type="ECO:0008006" key="3">
    <source>
        <dbReference type="Google" id="ProtNLM"/>
    </source>
</evidence>
<dbReference type="RefSeq" id="WP_273051536.1">
    <property type="nucleotide sequence ID" value="NZ_DAITTW010000016.1"/>
</dbReference>
<evidence type="ECO:0000313" key="2">
    <source>
        <dbReference type="Proteomes" id="UP000261739"/>
    </source>
</evidence>
<dbReference type="Proteomes" id="UP000261739">
    <property type="component" value="Unassembled WGS sequence"/>
</dbReference>
<comment type="caution">
    <text evidence="1">The sequence shown here is derived from an EMBL/GenBank/DDBJ whole genome shotgun (WGS) entry which is preliminary data.</text>
</comment>
<organism evidence="1 2">
    <name type="scientific">Corynebacterium nuruki</name>
    <dbReference type="NCBI Taxonomy" id="1032851"/>
    <lineage>
        <taxon>Bacteria</taxon>
        <taxon>Bacillati</taxon>
        <taxon>Actinomycetota</taxon>
        <taxon>Actinomycetes</taxon>
        <taxon>Mycobacteriales</taxon>
        <taxon>Corynebacteriaceae</taxon>
        <taxon>Corynebacterium</taxon>
    </lineage>
</organism>
<name>A0A3D4T0N3_9CORY</name>
<sequence length="64" mass="6974">MRSATADDIPAVRALERRAGEPFRSVGLSAIADDELGPDLRRIRDVEQAAGLDVSPRVAMRRTV</sequence>
<dbReference type="AlphaFoldDB" id="A0A3D4T0N3"/>
<reference evidence="1 2" key="1">
    <citation type="journal article" date="2018" name="Nat. Biotechnol.">
        <title>A standardized bacterial taxonomy based on genome phylogeny substantially revises the tree of life.</title>
        <authorList>
            <person name="Parks D.H."/>
            <person name="Chuvochina M."/>
            <person name="Waite D.W."/>
            <person name="Rinke C."/>
            <person name="Skarshewski A."/>
            <person name="Chaumeil P.A."/>
            <person name="Hugenholtz P."/>
        </authorList>
    </citation>
    <scope>NUCLEOTIDE SEQUENCE [LARGE SCALE GENOMIC DNA]</scope>
    <source>
        <strain evidence="1">UBA11247</strain>
    </source>
</reference>
<protein>
    <recommendedName>
        <fullName evidence="3">GNAT family N-acetyltransferase</fullName>
    </recommendedName>
</protein>
<proteinExistence type="predicted"/>
<gene>
    <name evidence="1" type="ORF">DIW82_05820</name>
</gene>